<comment type="subcellular location">
    <subcellularLocation>
        <location evidence="1">Membrane</location>
        <topology evidence="1">Multi-pass membrane protein</topology>
    </subcellularLocation>
</comment>
<protein>
    <submittedName>
        <fullName evidence="6">Rhomboid-like protein, putative</fullName>
    </submittedName>
</protein>
<dbReference type="GeneID" id="3539406"/>
<evidence type="ECO:0000256" key="5">
    <source>
        <dbReference type="SAM" id="Phobius"/>
    </source>
</evidence>
<feature type="transmembrane region" description="Helical" evidence="5">
    <location>
        <begin position="100"/>
        <end position="120"/>
    </location>
</feature>
<dbReference type="Proteomes" id="UP000002296">
    <property type="component" value="Unassembled WGS sequence"/>
</dbReference>
<dbReference type="EMBL" id="AAHK01001100">
    <property type="protein sequence ID" value="EAN87019.1"/>
    <property type="molecule type" value="Genomic_DNA"/>
</dbReference>
<dbReference type="PANTHER" id="PTHR13377:SF3">
    <property type="entry name" value="TRANSMEMBRANE PROTEIN 115"/>
    <property type="match status" value="1"/>
</dbReference>
<reference evidence="6 7" key="1">
    <citation type="journal article" date="2005" name="Science">
        <title>The genome sequence of Trypanosoma cruzi, etiologic agent of Chagas disease.</title>
        <authorList>
            <person name="El-Sayed N.M."/>
            <person name="Myler P.J."/>
            <person name="Bartholomeu D.C."/>
            <person name="Nilsson D."/>
            <person name="Aggarwal G."/>
            <person name="Tran A.N."/>
            <person name="Ghedin E."/>
            <person name="Worthey E.A."/>
            <person name="Delcher A.L."/>
            <person name="Blandin G."/>
            <person name="Westenberger S.J."/>
            <person name="Caler E."/>
            <person name="Cerqueira G.C."/>
            <person name="Branche C."/>
            <person name="Haas B."/>
            <person name="Anupama A."/>
            <person name="Arner E."/>
            <person name="Aslund L."/>
            <person name="Attipoe P."/>
            <person name="Bontempi E."/>
            <person name="Bringaud F."/>
            <person name="Burton P."/>
            <person name="Cadag E."/>
            <person name="Campbell D.A."/>
            <person name="Carrington M."/>
            <person name="Crabtree J."/>
            <person name="Darban H."/>
            <person name="da Silveira J.F."/>
            <person name="de Jong P."/>
            <person name="Edwards K."/>
            <person name="Englund P.T."/>
            <person name="Fazelina G."/>
            <person name="Feldblyum T."/>
            <person name="Ferella M."/>
            <person name="Frasch A.C."/>
            <person name="Gull K."/>
            <person name="Horn D."/>
            <person name="Hou L."/>
            <person name="Huang Y."/>
            <person name="Kindlund E."/>
            <person name="Klingbeil M."/>
            <person name="Kluge S."/>
            <person name="Koo H."/>
            <person name="Lacerda D."/>
            <person name="Levin M.J."/>
            <person name="Lorenzi H."/>
            <person name="Louie T."/>
            <person name="Machado C.R."/>
            <person name="McCulloch R."/>
            <person name="McKenna A."/>
            <person name="Mizuno Y."/>
            <person name="Mottram J.C."/>
            <person name="Nelson S."/>
            <person name="Ochaya S."/>
            <person name="Osoegawa K."/>
            <person name="Pai G."/>
            <person name="Parsons M."/>
            <person name="Pentony M."/>
            <person name="Pettersson U."/>
            <person name="Pop M."/>
            <person name="Ramirez J.L."/>
            <person name="Rinta J."/>
            <person name="Robertson L."/>
            <person name="Salzberg S.L."/>
            <person name="Sanchez D.O."/>
            <person name="Seyler A."/>
            <person name="Sharma R."/>
            <person name="Shetty J."/>
            <person name="Simpson A.J."/>
            <person name="Sisk E."/>
            <person name="Tammi M.T."/>
            <person name="Tarleton R."/>
            <person name="Teixeira S."/>
            <person name="Van Aken S."/>
            <person name="Vogt C."/>
            <person name="Ward P.N."/>
            <person name="Wickstead B."/>
            <person name="Wortman J."/>
            <person name="White O."/>
            <person name="Fraser C.M."/>
            <person name="Stuart K.D."/>
            <person name="Andersson B."/>
        </authorList>
    </citation>
    <scope>NUCLEOTIDE SEQUENCE [LARGE SCALE GENOMIC DNA]</scope>
    <source>
        <strain evidence="6 7">CL Brener</strain>
    </source>
</reference>
<dbReference type="PaxDb" id="353153-Q4D3C3"/>
<dbReference type="OMA" id="HSYPWNV"/>
<name>Q4D3C3_TRYCC</name>
<sequence>MPSLFSPTFLFVCFLFDVSFVLSFFSFFLLLVSEQCCGNVTMLAGGAACKFIAASLCVTTALSQWSTTLLRVFGLIPAHTFSVHSYPWNVLSYIFVESNVILCAIGVGYMLSIGAMVEAAVGTVTFLQLILVTGTATAGLLLVLSALLHPLGFSCFLQCFCGVWPPAAALLVPWVAASPMAGALRGILASHVQRRHLPAILLGFSVVVDILFRERQKISDEDIDSENIFPGSIFLPAFLALCISWMLQPLFRVEPPVAFRVLLHPIASRLLSCFGVSQRRGSAEEQKDMGIESAVSITILRGAANLTPLPGSTEEDAERRRSIALAALNSRLRENTPMAPDLSKRSDMLA</sequence>
<keyword evidence="4 5" id="KW-0472">Membrane</keyword>
<dbReference type="GO" id="GO:0016020">
    <property type="term" value="C:membrane"/>
    <property type="evidence" value="ECO:0007669"/>
    <property type="project" value="UniProtKB-SubCell"/>
</dbReference>
<dbReference type="AlphaFoldDB" id="Q4D3C3"/>
<feature type="transmembrane region" description="Helical" evidence="5">
    <location>
        <begin position="6"/>
        <end position="31"/>
    </location>
</feature>
<evidence type="ECO:0000313" key="6">
    <source>
        <dbReference type="EMBL" id="EAN87019.1"/>
    </source>
</evidence>
<accession>Q4D3C3</accession>
<comment type="caution">
    <text evidence="6">The sequence shown here is derived from an EMBL/GenBank/DDBJ whole genome shotgun (WGS) entry which is preliminary data.</text>
</comment>
<dbReference type="PANTHER" id="PTHR13377">
    <property type="entry name" value="PLACENTAL PROTEIN 6"/>
    <property type="match status" value="1"/>
</dbReference>
<feature type="transmembrane region" description="Helical" evidence="5">
    <location>
        <begin position="126"/>
        <end position="148"/>
    </location>
</feature>
<evidence type="ECO:0000256" key="4">
    <source>
        <dbReference type="ARBA" id="ARBA00023136"/>
    </source>
</evidence>
<evidence type="ECO:0000313" key="7">
    <source>
        <dbReference type="Proteomes" id="UP000002296"/>
    </source>
</evidence>
<feature type="transmembrane region" description="Helical" evidence="5">
    <location>
        <begin position="233"/>
        <end position="251"/>
    </location>
</feature>
<dbReference type="GO" id="GO:0006890">
    <property type="term" value="P:retrograde vesicle-mediated transport, Golgi to endoplasmic reticulum"/>
    <property type="evidence" value="ECO:0007669"/>
    <property type="project" value="InterPro"/>
</dbReference>
<keyword evidence="3 5" id="KW-1133">Transmembrane helix</keyword>
<evidence type="ECO:0000256" key="2">
    <source>
        <dbReference type="ARBA" id="ARBA00022692"/>
    </source>
</evidence>
<dbReference type="SMART" id="SM01160">
    <property type="entry name" value="DUF1751"/>
    <property type="match status" value="1"/>
</dbReference>
<dbReference type="RefSeq" id="XP_808870.1">
    <property type="nucleotide sequence ID" value="XM_803777.1"/>
</dbReference>
<feature type="transmembrane region" description="Helical" evidence="5">
    <location>
        <begin position="196"/>
        <end position="212"/>
    </location>
</feature>
<evidence type="ECO:0000256" key="1">
    <source>
        <dbReference type="ARBA" id="ARBA00004141"/>
    </source>
</evidence>
<organism evidence="6 7">
    <name type="scientific">Trypanosoma cruzi (strain CL Brener)</name>
    <dbReference type="NCBI Taxonomy" id="353153"/>
    <lineage>
        <taxon>Eukaryota</taxon>
        <taxon>Discoba</taxon>
        <taxon>Euglenozoa</taxon>
        <taxon>Kinetoplastea</taxon>
        <taxon>Metakinetoplastina</taxon>
        <taxon>Trypanosomatida</taxon>
        <taxon>Trypanosomatidae</taxon>
        <taxon>Trypanosoma</taxon>
        <taxon>Schizotrypanum</taxon>
    </lineage>
</organism>
<dbReference type="InParanoid" id="Q4D3C3"/>
<evidence type="ECO:0000256" key="3">
    <source>
        <dbReference type="ARBA" id="ARBA00022989"/>
    </source>
</evidence>
<dbReference type="Pfam" id="PF08551">
    <property type="entry name" value="DUF1751"/>
    <property type="match status" value="1"/>
</dbReference>
<proteinExistence type="predicted"/>
<keyword evidence="7" id="KW-1185">Reference proteome</keyword>
<dbReference type="InterPro" id="IPR013861">
    <property type="entry name" value="TMEM115/Pdh1/Rbl19"/>
</dbReference>
<dbReference type="KEGG" id="tcr:511393.20"/>
<dbReference type="GO" id="GO:0005794">
    <property type="term" value="C:Golgi apparatus"/>
    <property type="evidence" value="ECO:0007669"/>
    <property type="project" value="TreeGrafter"/>
</dbReference>
<gene>
    <name evidence="6" type="ORF">Tc00.1047053511393.20</name>
</gene>
<keyword evidence="2 5" id="KW-0812">Transmembrane</keyword>